<sequence>MATAFTTLLLGLKRLTSLAIRFDSEPLSEHVTGDLLVRYQMQTLTRFRLEMAWVDDTPSGCPSILFVRRNKQLRYFHLACVDLQEGRWPALFEALRIECDSLQIVEILDPSESTCMLLIGKETSIHICMLGDMRTRLITAQHCVSVEDQVHNRGFFSRYELYPDDSEYETAEE</sequence>
<name>A0A1Y2LRD0_EPING</name>
<dbReference type="InParanoid" id="A0A1Y2LRD0"/>
<gene>
    <name evidence="2" type="ORF">B5807_10260</name>
</gene>
<evidence type="ECO:0000313" key="3">
    <source>
        <dbReference type="Proteomes" id="UP000193240"/>
    </source>
</evidence>
<protein>
    <submittedName>
        <fullName evidence="2">Uncharacterized protein</fullName>
    </submittedName>
</protein>
<reference evidence="2 3" key="1">
    <citation type="journal article" date="2017" name="Genome Announc.">
        <title>Genome sequence of the saprophytic ascomycete Epicoccum nigrum ICMP 19927 strain isolated from New Zealand.</title>
        <authorList>
            <person name="Fokin M."/>
            <person name="Fleetwood D."/>
            <person name="Weir B.S."/>
            <person name="Villas-Boas S.G."/>
        </authorList>
    </citation>
    <scope>NUCLEOTIDE SEQUENCE [LARGE SCALE GENOMIC DNA]</scope>
    <source>
        <strain evidence="2 3">ICMP 19927</strain>
    </source>
</reference>
<evidence type="ECO:0000256" key="1">
    <source>
        <dbReference type="SAM" id="SignalP"/>
    </source>
</evidence>
<evidence type="ECO:0000313" key="2">
    <source>
        <dbReference type="EMBL" id="OSS45478.1"/>
    </source>
</evidence>
<feature type="signal peptide" evidence="1">
    <location>
        <begin position="1"/>
        <end position="19"/>
    </location>
</feature>
<dbReference type="AlphaFoldDB" id="A0A1Y2LRD0"/>
<organism evidence="2 3">
    <name type="scientific">Epicoccum nigrum</name>
    <name type="common">Soil fungus</name>
    <name type="synonym">Epicoccum purpurascens</name>
    <dbReference type="NCBI Taxonomy" id="105696"/>
    <lineage>
        <taxon>Eukaryota</taxon>
        <taxon>Fungi</taxon>
        <taxon>Dikarya</taxon>
        <taxon>Ascomycota</taxon>
        <taxon>Pezizomycotina</taxon>
        <taxon>Dothideomycetes</taxon>
        <taxon>Pleosporomycetidae</taxon>
        <taxon>Pleosporales</taxon>
        <taxon>Pleosporineae</taxon>
        <taxon>Didymellaceae</taxon>
        <taxon>Epicoccum</taxon>
    </lineage>
</organism>
<dbReference type="EMBL" id="KZ107854">
    <property type="protein sequence ID" value="OSS45478.1"/>
    <property type="molecule type" value="Genomic_DNA"/>
</dbReference>
<keyword evidence="1" id="KW-0732">Signal</keyword>
<accession>A0A1Y2LRD0</accession>
<keyword evidence="3" id="KW-1185">Reference proteome</keyword>
<dbReference type="Proteomes" id="UP000193240">
    <property type="component" value="Unassembled WGS sequence"/>
</dbReference>
<proteinExistence type="predicted"/>
<feature type="chain" id="PRO_5012440803" evidence="1">
    <location>
        <begin position="20"/>
        <end position="173"/>
    </location>
</feature>